<evidence type="ECO:0000256" key="3">
    <source>
        <dbReference type="ARBA" id="ARBA00023186"/>
    </source>
</evidence>
<evidence type="ECO:0000256" key="1">
    <source>
        <dbReference type="ARBA" id="ARBA00022741"/>
    </source>
</evidence>
<gene>
    <name evidence="5" type="ORF">ACFQS1_03470</name>
</gene>
<feature type="compositionally biased region" description="Pro residues" evidence="4">
    <location>
        <begin position="441"/>
        <end position="453"/>
    </location>
</feature>
<evidence type="ECO:0000256" key="2">
    <source>
        <dbReference type="ARBA" id="ARBA00022840"/>
    </source>
</evidence>
<dbReference type="PRINTS" id="PR00301">
    <property type="entry name" value="HEATSHOCK70"/>
</dbReference>
<proteinExistence type="predicted"/>
<dbReference type="Gene3D" id="3.30.420.40">
    <property type="match status" value="2"/>
</dbReference>
<feature type="compositionally biased region" description="Low complexity" evidence="4">
    <location>
        <begin position="358"/>
        <end position="399"/>
    </location>
</feature>
<accession>A0ABW2HKX3</accession>
<name>A0ABW2HKX3_9ACTN</name>
<protein>
    <submittedName>
        <fullName evidence="5">Hsp70 family protein</fullName>
    </submittedName>
</protein>
<feature type="compositionally biased region" description="Pro residues" evidence="4">
    <location>
        <begin position="462"/>
        <end position="488"/>
    </location>
</feature>
<dbReference type="PANTHER" id="PTHR45639">
    <property type="entry name" value="HSC70CB, ISOFORM G-RELATED"/>
    <property type="match status" value="1"/>
</dbReference>
<keyword evidence="6" id="KW-1185">Reference proteome</keyword>
<evidence type="ECO:0000313" key="6">
    <source>
        <dbReference type="Proteomes" id="UP001596548"/>
    </source>
</evidence>
<keyword evidence="2" id="KW-0067">ATP-binding</keyword>
<dbReference type="Proteomes" id="UP001596548">
    <property type="component" value="Unassembled WGS sequence"/>
</dbReference>
<dbReference type="PANTHER" id="PTHR45639:SF34">
    <property type="entry name" value="CHAPERONE PROTEIN DNAK"/>
    <property type="match status" value="1"/>
</dbReference>
<dbReference type="Gene3D" id="2.60.120.200">
    <property type="match status" value="1"/>
</dbReference>
<dbReference type="InterPro" id="IPR013320">
    <property type="entry name" value="ConA-like_dom_sf"/>
</dbReference>
<keyword evidence="1" id="KW-0547">Nucleotide-binding</keyword>
<dbReference type="RefSeq" id="WP_378964499.1">
    <property type="nucleotide sequence ID" value="NZ_JBHTBJ010000001.1"/>
</dbReference>
<comment type="caution">
    <text evidence="5">The sequence shown here is derived from an EMBL/GenBank/DDBJ whole genome shotgun (WGS) entry which is preliminary data.</text>
</comment>
<dbReference type="Gene3D" id="3.90.640.10">
    <property type="entry name" value="Actin, Chain A, domain 4"/>
    <property type="match status" value="1"/>
</dbReference>
<evidence type="ECO:0000313" key="5">
    <source>
        <dbReference type="EMBL" id="MFC7273032.1"/>
    </source>
</evidence>
<keyword evidence="3" id="KW-0143">Chaperone</keyword>
<dbReference type="SUPFAM" id="SSF53067">
    <property type="entry name" value="Actin-like ATPase domain"/>
    <property type="match status" value="2"/>
</dbReference>
<reference evidence="6" key="1">
    <citation type="journal article" date="2019" name="Int. J. Syst. Evol. Microbiol.">
        <title>The Global Catalogue of Microorganisms (GCM) 10K type strain sequencing project: providing services to taxonomists for standard genome sequencing and annotation.</title>
        <authorList>
            <consortium name="The Broad Institute Genomics Platform"/>
            <consortium name="The Broad Institute Genome Sequencing Center for Infectious Disease"/>
            <person name="Wu L."/>
            <person name="Ma J."/>
        </authorList>
    </citation>
    <scope>NUCLEOTIDE SEQUENCE [LARGE SCALE GENOMIC DNA]</scope>
    <source>
        <strain evidence="6">XZYJT-10</strain>
    </source>
</reference>
<dbReference type="InterPro" id="IPR043129">
    <property type="entry name" value="ATPase_NBD"/>
</dbReference>
<dbReference type="Pfam" id="PF00012">
    <property type="entry name" value="HSP70"/>
    <property type="match status" value="1"/>
</dbReference>
<evidence type="ECO:0000256" key="4">
    <source>
        <dbReference type="SAM" id="MobiDB-lite"/>
    </source>
</evidence>
<feature type="compositionally biased region" description="Low complexity" evidence="4">
    <location>
        <begin position="489"/>
        <end position="503"/>
    </location>
</feature>
<sequence length="801" mass="82291">MTYGLGVDLGTTWTAAAVRRGDAVEVLRLGGRRPEIPSVVYLPTGGPVLVGEPAARRGEEDPGRLAREFKRRVGDPVPLLVGGSPYPAHALLARQIEHVLAVATAAEQGPPGSVVLTCPANWGPYKRDLLEQAARLADAPRVVLRSEPEAAAVSYAASEHMAAGDVVAVYDLGGGTFDAAVLRRTAAGFQLLGTPEGIEQLGGADFDEAVFDHVTRLLPPDRLTGDDAELLPALTRLRRDCVDAKEALSFDTEVMIPVALPGLHTRVRLTRREFEEMIAPALQETVRALGRALRSAGVAPEQLRVILLAGGSSRIPLAGALVGEAFGRPVVVDPDPEHSIALGAARLTGSLPAPAPAAPTRNAPTSAAPTPAASAQGASHPAASAPGAPPRGLRAQPPRTQAVPGQTVSAQSAPPTPGTTAGAPRASAAPATVPVVSPRPLTSPSPPVPPTEPATPVSSSPQRPPAGPSSSLPSPPPSAASTPSPPPSAASAPSIQPSPASVPSTPPSPASVPSPPSSLPRSGGTPATQPLAMGRATPAEATEALPGGPGAQQRRRRSRILVAAAAVLLIAVAVPVTVRLLRDDGGRAGAQSPPAVSASAPACGFTEDFAGTTVDSAWERNRADLPIAVSGGTAELDAPDGTDIFQSNITAPMLLRPVAGDFVLETTVEVSPAVFYQAAGLLLWNGPTSYVRIERGFGGGSGTISFEYRDGGPHQRVHGPLPNQNPIKTEATRMVLRMVRSGGRVVGSWRPIDKPGFAELGNVPMTLPQTVRVGVSALNRAQFGAKPIPFQARFERIAVTC</sequence>
<feature type="region of interest" description="Disordered" evidence="4">
    <location>
        <begin position="351"/>
        <end position="554"/>
    </location>
</feature>
<feature type="compositionally biased region" description="Pro residues" evidence="4">
    <location>
        <begin position="504"/>
        <end position="518"/>
    </location>
</feature>
<dbReference type="EMBL" id="JBHTBJ010000001">
    <property type="protein sequence ID" value="MFC7273032.1"/>
    <property type="molecule type" value="Genomic_DNA"/>
</dbReference>
<feature type="compositionally biased region" description="Low complexity" evidence="4">
    <location>
        <begin position="409"/>
        <end position="440"/>
    </location>
</feature>
<dbReference type="SUPFAM" id="SSF49899">
    <property type="entry name" value="Concanavalin A-like lectins/glucanases"/>
    <property type="match status" value="1"/>
</dbReference>
<organism evidence="5 6">
    <name type="scientific">Paractinoplanes rhizophilus</name>
    <dbReference type="NCBI Taxonomy" id="1416877"/>
    <lineage>
        <taxon>Bacteria</taxon>
        <taxon>Bacillati</taxon>
        <taxon>Actinomycetota</taxon>
        <taxon>Actinomycetes</taxon>
        <taxon>Micromonosporales</taxon>
        <taxon>Micromonosporaceae</taxon>
        <taxon>Paractinoplanes</taxon>
    </lineage>
</organism>
<dbReference type="InterPro" id="IPR013126">
    <property type="entry name" value="Hsp_70_fam"/>
</dbReference>